<reference evidence="1 2" key="1">
    <citation type="submission" date="2015-06" db="EMBL/GenBank/DDBJ databases">
        <authorList>
            <person name="Wibberg Daniel"/>
        </authorList>
    </citation>
    <scope>NUCLEOTIDE SEQUENCE [LARGE SCALE GENOMIC DNA]</scope>
    <source>
        <strain evidence="1 2">T3/55T</strain>
    </source>
</reference>
<evidence type="ECO:0000313" key="2">
    <source>
        <dbReference type="Proteomes" id="UP000236497"/>
    </source>
</evidence>
<sequence length="105" mass="11377">MKLIYVIVRNIDSGDVTAALNKKGYYVTKLASTGGFLREGNTTLMIGTDEDKVDEVIEIVKKACGPRKQVISSPVGTGEYSSMNVVVNVGGATIFVMDVDRFEKI</sequence>
<dbReference type="Proteomes" id="UP000236497">
    <property type="component" value="Unassembled WGS sequence"/>
</dbReference>
<gene>
    <name evidence="1" type="ORF">HHT355_2416</name>
</gene>
<dbReference type="SUPFAM" id="SSF54913">
    <property type="entry name" value="GlnB-like"/>
    <property type="match status" value="1"/>
</dbReference>
<dbReference type="Pfam" id="PF06153">
    <property type="entry name" value="CdAMP_rec"/>
    <property type="match status" value="1"/>
</dbReference>
<dbReference type="Gene3D" id="3.30.70.120">
    <property type="match status" value="1"/>
</dbReference>
<dbReference type="InterPro" id="IPR010375">
    <property type="entry name" value="CdAMP_rec"/>
</dbReference>
<evidence type="ECO:0000313" key="1">
    <source>
        <dbReference type="EMBL" id="CRZ35602.1"/>
    </source>
</evidence>
<keyword evidence="2" id="KW-1185">Reference proteome</keyword>
<dbReference type="RefSeq" id="WP_103203678.1">
    <property type="nucleotide sequence ID" value="NZ_CVTD020000026.1"/>
</dbReference>
<dbReference type="PANTHER" id="PTHR38456">
    <property type="entry name" value="CYCLIC DI-AMP RECEPTOR A"/>
    <property type="match status" value="1"/>
</dbReference>
<proteinExistence type="predicted"/>
<organism evidence="1 2">
    <name type="scientific">Herbinix hemicellulosilytica</name>
    <dbReference type="NCBI Taxonomy" id="1564487"/>
    <lineage>
        <taxon>Bacteria</taxon>
        <taxon>Bacillati</taxon>
        <taxon>Bacillota</taxon>
        <taxon>Clostridia</taxon>
        <taxon>Lachnospirales</taxon>
        <taxon>Lachnospiraceae</taxon>
        <taxon>Herbinix</taxon>
    </lineage>
</organism>
<evidence type="ECO:0008006" key="3">
    <source>
        <dbReference type="Google" id="ProtNLM"/>
    </source>
</evidence>
<dbReference type="EMBL" id="CVTD020000026">
    <property type="protein sequence ID" value="CRZ35602.1"/>
    <property type="molecule type" value="Genomic_DNA"/>
</dbReference>
<dbReference type="AlphaFoldDB" id="A0A0H5SJB8"/>
<dbReference type="InterPro" id="IPR011322">
    <property type="entry name" value="N-reg_PII-like_a/b"/>
</dbReference>
<protein>
    <recommendedName>
        <fullName evidence="3">Transcriptional regulator</fullName>
    </recommendedName>
</protein>
<dbReference type="PANTHER" id="PTHR38456:SF1">
    <property type="entry name" value="CYCLIC DI-AMP RECEPTOR A"/>
    <property type="match status" value="1"/>
</dbReference>
<accession>A0A0H5SJB8</accession>
<dbReference type="OrthoDB" id="9794275at2"/>
<name>A0A0H5SJB8_HERHM</name>
<dbReference type="InterPro" id="IPR015867">
    <property type="entry name" value="N-reg_PII/ATP_PRibTrfase_C"/>
</dbReference>